<keyword evidence="5" id="KW-0233">DNA recombination</keyword>
<dbReference type="AlphaFoldDB" id="A0A164QEM9"/>
<dbReference type="InterPro" id="IPR010095">
    <property type="entry name" value="Cas12f1-like_TNB"/>
</dbReference>
<keyword evidence="4" id="KW-0238">DNA-binding</keyword>
<feature type="domain" description="Cas12f1-like TNB" evidence="7">
    <location>
        <begin position="263"/>
        <end position="328"/>
    </location>
</feature>
<evidence type="ECO:0000313" key="9">
    <source>
        <dbReference type="Proteomes" id="UP000076482"/>
    </source>
</evidence>
<dbReference type="RefSeq" id="WP_063260107.1">
    <property type="nucleotide sequence ID" value="NZ_LJKE01000020.1"/>
</dbReference>
<evidence type="ECO:0000256" key="3">
    <source>
        <dbReference type="ARBA" id="ARBA00022578"/>
    </source>
</evidence>
<evidence type="ECO:0000259" key="6">
    <source>
        <dbReference type="Pfam" id="PF01385"/>
    </source>
</evidence>
<evidence type="ECO:0000256" key="5">
    <source>
        <dbReference type="ARBA" id="ARBA00023172"/>
    </source>
</evidence>
<organism evidence="8 9">
    <name type="scientific">Bacillus cereus</name>
    <dbReference type="NCBI Taxonomy" id="1396"/>
    <lineage>
        <taxon>Bacteria</taxon>
        <taxon>Bacillati</taxon>
        <taxon>Bacillota</taxon>
        <taxon>Bacilli</taxon>
        <taxon>Bacillales</taxon>
        <taxon>Bacillaceae</taxon>
        <taxon>Bacillus</taxon>
        <taxon>Bacillus cereus group</taxon>
    </lineage>
</organism>
<comment type="similarity">
    <text evidence="2">In the N-terminal section; belongs to the transposase 2 family.</text>
</comment>
<dbReference type="InterPro" id="IPR051399">
    <property type="entry name" value="RNA-guided_DNA_endo/Transpos"/>
</dbReference>
<evidence type="ECO:0000313" key="8">
    <source>
        <dbReference type="EMBL" id="KZD71210.1"/>
    </source>
</evidence>
<gene>
    <name evidence="8" type="ORF">B4088_0940</name>
</gene>
<dbReference type="GO" id="GO:0006310">
    <property type="term" value="P:DNA recombination"/>
    <property type="evidence" value="ECO:0007669"/>
    <property type="project" value="UniProtKB-KW"/>
</dbReference>
<proteinExistence type="inferred from homology"/>
<reference evidence="8 9" key="1">
    <citation type="submission" date="2015-09" db="EMBL/GenBank/DDBJ databases">
        <title>Bacillus cereus food isolates.</title>
        <authorList>
            <person name="Boekhorst J."/>
        </authorList>
    </citation>
    <scope>NUCLEOTIDE SEQUENCE [LARGE SCALE GENOMIC DNA]</scope>
    <source>
        <strain evidence="8 9">B4088</strain>
    </source>
</reference>
<dbReference type="PANTHER" id="PTHR30405">
    <property type="entry name" value="TRANSPOSASE"/>
    <property type="match status" value="1"/>
</dbReference>
<dbReference type="NCBIfam" id="TIGR01766">
    <property type="entry name" value="IS200/IS605 family accessory protein TnpB-like domain"/>
    <property type="match status" value="1"/>
</dbReference>
<dbReference type="InterPro" id="IPR001959">
    <property type="entry name" value="Transposase"/>
</dbReference>
<evidence type="ECO:0000256" key="2">
    <source>
        <dbReference type="ARBA" id="ARBA00011044"/>
    </source>
</evidence>
<keyword evidence="3" id="KW-0815">Transposition</keyword>
<evidence type="ECO:0000256" key="4">
    <source>
        <dbReference type="ARBA" id="ARBA00023125"/>
    </source>
</evidence>
<comment type="caution">
    <text evidence="8">The sequence shown here is derived from an EMBL/GenBank/DDBJ whole genome shotgun (WGS) entry which is preliminary data.</text>
</comment>
<dbReference type="NCBIfam" id="NF040570">
    <property type="entry name" value="guided_TnpB"/>
    <property type="match status" value="1"/>
</dbReference>
<protein>
    <submittedName>
        <fullName evidence="8">Putative transposase</fullName>
    </submittedName>
</protein>
<dbReference type="Pfam" id="PF01385">
    <property type="entry name" value="OrfB_IS605"/>
    <property type="match status" value="1"/>
</dbReference>
<dbReference type="Pfam" id="PF07282">
    <property type="entry name" value="Cas12f1-like_TNB"/>
    <property type="match status" value="1"/>
</dbReference>
<dbReference type="GO" id="GO:0003677">
    <property type="term" value="F:DNA binding"/>
    <property type="evidence" value="ECO:0007669"/>
    <property type="project" value="UniProtKB-KW"/>
</dbReference>
<dbReference type="Proteomes" id="UP000076482">
    <property type="component" value="Unassembled WGS sequence"/>
</dbReference>
<dbReference type="EMBL" id="LJKE01000020">
    <property type="protein sequence ID" value="KZD71210.1"/>
    <property type="molecule type" value="Genomic_DNA"/>
</dbReference>
<sequence>MKHFRTYQFRLYPTTQQLKSLQESWSLGTFIYKAFDKFHNEVSLRQSDTQLLLNRLSHHYPILHTVSRIFLEQAATQTWDKKHKSFQGYTFKDYRLHNARLYIKGMNPIKIVQSRAMPSKPHKVTLVQKDGKWYASFLVSLLNEVNKPETYRIVGVDMGLKDFITLSNGKHISHPKFWKQFEDKVKVEHQKLARKQRGSNEWLKQQGKLRRVYRKLSRVRHDFLHQVSRHLVSSFDVICFESISLSSLNKKKHLRKSLQDTAWSTFIQYVCYKAEAEGKKVIFAERFFPSTKRCSHCSKVRDISLSERVYTCECGFVCDRDENAAKNLEWYGKQALITSTKKRGFPYRFEVNI</sequence>
<dbReference type="PATRIC" id="fig|1396.535.peg.1010"/>
<name>A0A164QEM9_BACCE</name>
<evidence type="ECO:0000256" key="1">
    <source>
        <dbReference type="ARBA" id="ARBA00008761"/>
    </source>
</evidence>
<evidence type="ECO:0000259" key="7">
    <source>
        <dbReference type="Pfam" id="PF07282"/>
    </source>
</evidence>
<dbReference type="PANTHER" id="PTHR30405:SF25">
    <property type="entry name" value="RNA-GUIDED DNA ENDONUCLEASE INSQ-RELATED"/>
    <property type="match status" value="1"/>
</dbReference>
<dbReference type="GO" id="GO:0032196">
    <property type="term" value="P:transposition"/>
    <property type="evidence" value="ECO:0007669"/>
    <property type="project" value="UniProtKB-KW"/>
</dbReference>
<feature type="domain" description="Probable transposase IS891/IS1136/IS1341" evidence="6">
    <location>
        <begin position="139"/>
        <end position="243"/>
    </location>
</feature>
<comment type="similarity">
    <text evidence="1">In the C-terminal section; belongs to the transposase 35 family.</text>
</comment>
<accession>A0A164QEM9</accession>